<comment type="caution">
    <text evidence="2">The sequence shown here is derived from an EMBL/GenBank/DDBJ whole genome shotgun (WGS) entry which is preliminary data.</text>
</comment>
<accession>A0A2M7QBK8</accession>
<dbReference type="PROSITE" id="PS51273">
    <property type="entry name" value="GATASE_TYPE_1"/>
    <property type="match status" value="1"/>
</dbReference>
<evidence type="ECO:0000259" key="1">
    <source>
        <dbReference type="Pfam" id="PF00117"/>
    </source>
</evidence>
<dbReference type="SUPFAM" id="SSF52317">
    <property type="entry name" value="Class I glutamine amidotransferase-like"/>
    <property type="match status" value="1"/>
</dbReference>
<dbReference type="AlphaFoldDB" id="A0A2M7QBK8"/>
<reference evidence="3" key="1">
    <citation type="submission" date="2017-09" db="EMBL/GenBank/DDBJ databases">
        <title>Depth-based differentiation of microbial function through sediment-hosted aquifers and enrichment of novel symbionts in the deep terrestrial subsurface.</title>
        <authorList>
            <person name="Probst A.J."/>
            <person name="Ladd B."/>
            <person name="Jarett J.K."/>
            <person name="Geller-Mcgrath D.E."/>
            <person name="Sieber C.M.K."/>
            <person name="Emerson J.B."/>
            <person name="Anantharaman K."/>
            <person name="Thomas B.C."/>
            <person name="Malmstrom R."/>
            <person name="Stieglmeier M."/>
            <person name="Klingl A."/>
            <person name="Woyke T."/>
            <person name="Ryan C.M."/>
            <person name="Banfield J.F."/>
        </authorList>
    </citation>
    <scope>NUCLEOTIDE SEQUENCE [LARGE SCALE GENOMIC DNA]</scope>
</reference>
<dbReference type="InterPro" id="IPR017926">
    <property type="entry name" value="GATASE"/>
</dbReference>
<organism evidence="2 3">
    <name type="scientific">Candidatus Roizmanbacteria bacterium CG_4_10_14_0_8_um_filter_39_9</name>
    <dbReference type="NCBI Taxonomy" id="1974829"/>
    <lineage>
        <taxon>Bacteria</taxon>
        <taxon>Candidatus Roizmaniibacteriota</taxon>
    </lineage>
</organism>
<dbReference type="Pfam" id="PF00117">
    <property type="entry name" value="GATase"/>
    <property type="match status" value="1"/>
</dbReference>
<dbReference type="EMBL" id="PFLF01000106">
    <property type="protein sequence ID" value="PIY68619.1"/>
    <property type="molecule type" value="Genomic_DNA"/>
</dbReference>
<feature type="non-terminal residue" evidence="2">
    <location>
        <position position="148"/>
    </location>
</feature>
<name>A0A2M7QBK8_9BACT</name>
<sequence>MKKILIIDNGTSYLKDLERLLSSFSVHTVPYNHTQDTALYDLTILSGGHSFSVLDHENLYKNELKTIRTSRKPIIGICLGFELIAYAFGGSLKRMETKENRIISLELLRKNRMFNNISNLEVYENHRWVVEDLGYDLEGLAKSKDGYE</sequence>
<evidence type="ECO:0000313" key="2">
    <source>
        <dbReference type="EMBL" id="PIY68619.1"/>
    </source>
</evidence>
<feature type="domain" description="Glutamine amidotransferase" evidence="1">
    <location>
        <begin position="5"/>
        <end position="146"/>
    </location>
</feature>
<dbReference type="InterPro" id="IPR029062">
    <property type="entry name" value="Class_I_gatase-like"/>
</dbReference>
<dbReference type="Gene3D" id="3.40.50.880">
    <property type="match status" value="1"/>
</dbReference>
<protein>
    <recommendedName>
        <fullName evidence="1">Glutamine amidotransferase domain-containing protein</fullName>
    </recommendedName>
</protein>
<proteinExistence type="predicted"/>
<gene>
    <name evidence="2" type="ORF">COY90_05030</name>
</gene>
<dbReference type="Proteomes" id="UP000230108">
    <property type="component" value="Unassembled WGS sequence"/>
</dbReference>
<evidence type="ECO:0000313" key="3">
    <source>
        <dbReference type="Proteomes" id="UP000230108"/>
    </source>
</evidence>